<gene>
    <name evidence="2" type="primary">LOC104601314</name>
</gene>
<dbReference type="CDD" id="cd00028">
    <property type="entry name" value="B_lectin"/>
    <property type="match status" value="1"/>
</dbReference>
<name>A0A1U8A8F5_NELNU</name>
<dbReference type="Proteomes" id="UP000189703">
    <property type="component" value="Unplaced"/>
</dbReference>
<evidence type="ECO:0000313" key="2">
    <source>
        <dbReference type="RefSeq" id="XP_010262902.1"/>
    </source>
</evidence>
<dbReference type="GeneID" id="104601314"/>
<dbReference type="eggNOG" id="ENOG502S2JF">
    <property type="taxonomic scope" value="Eukaryota"/>
</dbReference>
<dbReference type="SUPFAM" id="SSF51110">
    <property type="entry name" value="alpha-D-mannose-specific plant lectins"/>
    <property type="match status" value="1"/>
</dbReference>
<dbReference type="OMA" id="NCEFRMQ"/>
<dbReference type="Gene3D" id="2.90.10.10">
    <property type="entry name" value="Bulb-type lectin domain"/>
    <property type="match status" value="1"/>
</dbReference>
<proteinExistence type="predicted"/>
<dbReference type="KEGG" id="nnu:104601314"/>
<dbReference type="InterPro" id="IPR001480">
    <property type="entry name" value="Bulb-type_lectin_dom"/>
</dbReference>
<keyword evidence="1" id="KW-1185">Reference proteome</keyword>
<dbReference type="PROSITE" id="PS50927">
    <property type="entry name" value="BULB_LECTIN"/>
    <property type="match status" value="1"/>
</dbReference>
<dbReference type="SMART" id="SM00108">
    <property type="entry name" value="B_lectin"/>
    <property type="match status" value="1"/>
</dbReference>
<protein>
    <submittedName>
        <fullName evidence="2">Mannose-specific lectin-like</fullName>
    </submittedName>
</protein>
<reference evidence="2" key="1">
    <citation type="submission" date="2025-08" db="UniProtKB">
        <authorList>
            <consortium name="RefSeq"/>
        </authorList>
    </citation>
    <scope>IDENTIFICATION</scope>
</reference>
<dbReference type="InterPro" id="IPR036426">
    <property type="entry name" value="Bulb-type_lectin_dom_sf"/>
</dbReference>
<organism evidence="1 2">
    <name type="scientific">Nelumbo nucifera</name>
    <name type="common">Sacred lotus</name>
    <dbReference type="NCBI Taxonomy" id="4432"/>
    <lineage>
        <taxon>Eukaryota</taxon>
        <taxon>Viridiplantae</taxon>
        <taxon>Streptophyta</taxon>
        <taxon>Embryophyta</taxon>
        <taxon>Tracheophyta</taxon>
        <taxon>Spermatophyta</taxon>
        <taxon>Magnoliopsida</taxon>
        <taxon>Proteales</taxon>
        <taxon>Nelumbonaceae</taxon>
        <taxon>Nelumbo</taxon>
    </lineage>
</organism>
<dbReference type="RefSeq" id="XP_010262902.1">
    <property type="nucleotide sequence ID" value="XM_010264600.1"/>
</dbReference>
<dbReference type="AlphaFoldDB" id="A0A1U8A8F5"/>
<dbReference type="OrthoDB" id="418274at2759"/>
<evidence type="ECO:0000313" key="1">
    <source>
        <dbReference type="Proteomes" id="UP000189703"/>
    </source>
</evidence>
<accession>A0A1U8A8F5</accession>
<sequence length="185" mass="19726">MEIPLEVNKLLIILPAAIFGLLASVSTGENVLYTDKSLNSGESFNNGNYRLTMQSDCNLVLYDSDNKVWESFTYGKGSGCYTTMQGDGNLVIYSTSGPVWSSGTAKGEGYYVCVLQRDRNVVVYGPSLWSSGTNTFRACVGTNTFGATVVIDSKLAGGMNKTQASGGATSHAGIRGRKIAMPTKM</sequence>